<evidence type="ECO:0000256" key="3">
    <source>
        <dbReference type="ARBA" id="ARBA00022741"/>
    </source>
</evidence>
<dbReference type="SUPFAM" id="SSF52540">
    <property type="entry name" value="P-loop containing nucleoside triphosphate hydrolases"/>
    <property type="match status" value="1"/>
</dbReference>
<dbReference type="PANTHER" id="PTHR24221">
    <property type="entry name" value="ATP-BINDING CASSETTE SUB-FAMILY B"/>
    <property type="match status" value="1"/>
</dbReference>
<dbReference type="Gene3D" id="1.20.1560.10">
    <property type="entry name" value="ABC transporter type 1, transmembrane domain"/>
    <property type="match status" value="1"/>
</dbReference>
<dbReference type="RefSeq" id="WP_141855532.1">
    <property type="nucleotide sequence ID" value="NZ_BAAAKA010000016.1"/>
</dbReference>
<dbReference type="PROSITE" id="PS50893">
    <property type="entry name" value="ABC_TRANSPORTER_2"/>
    <property type="match status" value="1"/>
</dbReference>
<reference evidence="10 11" key="1">
    <citation type="submission" date="2019-06" db="EMBL/GenBank/DDBJ databases">
        <title>Sequencing the genomes of 1000 actinobacteria strains.</title>
        <authorList>
            <person name="Klenk H.-P."/>
        </authorList>
    </citation>
    <scope>NUCLEOTIDE SEQUENCE [LARGE SCALE GENOMIC DNA]</scope>
    <source>
        <strain evidence="10 11">DSM 17305</strain>
    </source>
</reference>
<feature type="transmembrane region" description="Helical" evidence="7">
    <location>
        <begin position="156"/>
        <end position="178"/>
    </location>
</feature>
<feature type="transmembrane region" description="Helical" evidence="7">
    <location>
        <begin position="128"/>
        <end position="150"/>
    </location>
</feature>
<dbReference type="Gene3D" id="3.40.50.300">
    <property type="entry name" value="P-loop containing nucleotide triphosphate hydrolases"/>
    <property type="match status" value="1"/>
</dbReference>
<evidence type="ECO:0000259" key="9">
    <source>
        <dbReference type="PROSITE" id="PS50929"/>
    </source>
</evidence>
<dbReference type="PANTHER" id="PTHR24221:SF654">
    <property type="entry name" value="ATP-BINDING CASSETTE SUB-FAMILY B MEMBER 6"/>
    <property type="match status" value="1"/>
</dbReference>
<keyword evidence="5 7" id="KW-1133">Transmembrane helix</keyword>
<evidence type="ECO:0000313" key="11">
    <source>
        <dbReference type="Proteomes" id="UP000316298"/>
    </source>
</evidence>
<comment type="subcellular location">
    <subcellularLocation>
        <location evidence="1">Cell membrane</location>
        <topology evidence="1">Multi-pass membrane protein</topology>
    </subcellularLocation>
</comment>
<keyword evidence="2 7" id="KW-0812">Transmembrane</keyword>
<dbReference type="GO" id="GO:0034040">
    <property type="term" value="F:ATPase-coupled lipid transmembrane transporter activity"/>
    <property type="evidence" value="ECO:0007669"/>
    <property type="project" value="TreeGrafter"/>
</dbReference>
<dbReference type="InterPro" id="IPR036640">
    <property type="entry name" value="ABC1_TM_sf"/>
</dbReference>
<feature type="transmembrane region" description="Helical" evidence="7">
    <location>
        <begin position="53"/>
        <end position="71"/>
    </location>
</feature>
<accession>A0A542ESQ2</accession>
<dbReference type="Pfam" id="PF00005">
    <property type="entry name" value="ABC_tran"/>
    <property type="match status" value="1"/>
</dbReference>
<dbReference type="InterPro" id="IPR017871">
    <property type="entry name" value="ABC_transporter-like_CS"/>
</dbReference>
<keyword evidence="6 7" id="KW-0472">Membrane</keyword>
<evidence type="ECO:0000259" key="8">
    <source>
        <dbReference type="PROSITE" id="PS50893"/>
    </source>
</evidence>
<dbReference type="GO" id="GO:0005886">
    <property type="term" value="C:plasma membrane"/>
    <property type="evidence" value="ECO:0007669"/>
    <property type="project" value="UniProtKB-SubCell"/>
</dbReference>
<sequence>MKRELLYGAAALRSKATLGLIGWSVPEILPTAVYGIAVARATDSFLGGHAWQGIAWLGGLVATAGLGAAGARQVYGRLGDLVEPLRDDLVRRVVGGALRTSNNGTDGTGDDGAVARLNRQVEIVRDTFAGLVLVLRSFAVTLFGVLTGLLSLAPMIAAFVVPPFLLGFGLSLAVLGMAADRVRASLTADEELASTAGMVFGGVRDITATGAEEYAEWLVGQPIQAHAAAERALAKVSALRTLCFAVGGWLPLLILLATGPWLVGRGVSTGTVLGGLTYVLIGLQPALNTVMNALGDSGLRYVITLGRILDTSTPKEKPRPVDELSGYQVRLRGLTFAYGPKAEPVLDNLELTIAEGEHVAVVGPSGIGKSTLAGLVCGMLTPTQGRLLLGGAAPAEVTTERLAQTRVLIPQEAYVFTGTVRDNLAYLLPDATDHQLELATKTVGADQLVERLGGLHADVKPAELSAGEKQLLALVRAYLSPAPLVVLDEATCFLDPEAERQAEEAFAKRPGTLIVIAHRISSALRAKRILVLDGNKAALGTHAGLMRTSRMYRDLHGSWS</sequence>
<dbReference type="InterPro" id="IPR027417">
    <property type="entry name" value="P-loop_NTPase"/>
</dbReference>
<evidence type="ECO:0000256" key="4">
    <source>
        <dbReference type="ARBA" id="ARBA00022840"/>
    </source>
</evidence>
<gene>
    <name evidence="10" type="ORF">FB475_2507</name>
</gene>
<dbReference type="PROSITE" id="PS00211">
    <property type="entry name" value="ABC_TRANSPORTER_1"/>
    <property type="match status" value="1"/>
</dbReference>
<feature type="transmembrane region" description="Helical" evidence="7">
    <location>
        <begin position="241"/>
        <end position="263"/>
    </location>
</feature>
<dbReference type="CDD" id="cd03228">
    <property type="entry name" value="ABCC_MRP_Like"/>
    <property type="match status" value="1"/>
</dbReference>
<dbReference type="SMART" id="SM00382">
    <property type="entry name" value="AAA"/>
    <property type="match status" value="1"/>
</dbReference>
<dbReference type="InterPro" id="IPR011527">
    <property type="entry name" value="ABC1_TM_dom"/>
</dbReference>
<protein>
    <submittedName>
        <fullName evidence="10">ATP-binding cassette subfamily C protein</fullName>
    </submittedName>
</protein>
<organism evidence="10 11">
    <name type="scientific">Kribbella jejuensis</name>
    <dbReference type="NCBI Taxonomy" id="236068"/>
    <lineage>
        <taxon>Bacteria</taxon>
        <taxon>Bacillati</taxon>
        <taxon>Actinomycetota</taxon>
        <taxon>Actinomycetes</taxon>
        <taxon>Propionibacteriales</taxon>
        <taxon>Kribbellaceae</taxon>
        <taxon>Kribbella</taxon>
    </lineage>
</organism>
<dbReference type="GO" id="GO:0140359">
    <property type="term" value="F:ABC-type transporter activity"/>
    <property type="evidence" value="ECO:0007669"/>
    <property type="project" value="InterPro"/>
</dbReference>
<dbReference type="InterPro" id="IPR003439">
    <property type="entry name" value="ABC_transporter-like_ATP-bd"/>
</dbReference>
<dbReference type="PROSITE" id="PS50929">
    <property type="entry name" value="ABC_TM1F"/>
    <property type="match status" value="1"/>
</dbReference>
<keyword evidence="3" id="KW-0547">Nucleotide-binding</keyword>
<dbReference type="AlphaFoldDB" id="A0A542ESQ2"/>
<feature type="domain" description="ABC transmembrane type-1" evidence="9">
    <location>
        <begin position="31"/>
        <end position="292"/>
    </location>
</feature>
<dbReference type="EMBL" id="VFMM01000001">
    <property type="protein sequence ID" value="TQJ18372.1"/>
    <property type="molecule type" value="Genomic_DNA"/>
</dbReference>
<dbReference type="OrthoDB" id="9806127at2"/>
<name>A0A542ESQ2_9ACTN</name>
<proteinExistence type="predicted"/>
<dbReference type="SUPFAM" id="SSF90123">
    <property type="entry name" value="ABC transporter transmembrane region"/>
    <property type="match status" value="1"/>
</dbReference>
<dbReference type="InterPro" id="IPR039421">
    <property type="entry name" value="Type_1_exporter"/>
</dbReference>
<dbReference type="GO" id="GO:0016887">
    <property type="term" value="F:ATP hydrolysis activity"/>
    <property type="evidence" value="ECO:0007669"/>
    <property type="project" value="InterPro"/>
</dbReference>
<dbReference type="InterPro" id="IPR003593">
    <property type="entry name" value="AAA+_ATPase"/>
</dbReference>
<keyword evidence="4 10" id="KW-0067">ATP-binding</keyword>
<evidence type="ECO:0000256" key="2">
    <source>
        <dbReference type="ARBA" id="ARBA00022692"/>
    </source>
</evidence>
<keyword evidence="11" id="KW-1185">Reference proteome</keyword>
<dbReference type="Proteomes" id="UP000316298">
    <property type="component" value="Unassembled WGS sequence"/>
</dbReference>
<feature type="transmembrane region" description="Helical" evidence="7">
    <location>
        <begin position="20"/>
        <end position="41"/>
    </location>
</feature>
<evidence type="ECO:0000256" key="7">
    <source>
        <dbReference type="SAM" id="Phobius"/>
    </source>
</evidence>
<feature type="domain" description="ABC transporter" evidence="8">
    <location>
        <begin position="329"/>
        <end position="558"/>
    </location>
</feature>
<comment type="caution">
    <text evidence="10">The sequence shown here is derived from an EMBL/GenBank/DDBJ whole genome shotgun (WGS) entry which is preliminary data.</text>
</comment>
<evidence type="ECO:0000313" key="10">
    <source>
        <dbReference type="EMBL" id="TQJ18372.1"/>
    </source>
</evidence>
<evidence type="ECO:0000256" key="1">
    <source>
        <dbReference type="ARBA" id="ARBA00004651"/>
    </source>
</evidence>
<evidence type="ECO:0000256" key="5">
    <source>
        <dbReference type="ARBA" id="ARBA00022989"/>
    </source>
</evidence>
<evidence type="ECO:0000256" key="6">
    <source>
        <dbReference type="ARBA" id="ARBA00023136"/>
    </source>
</evidence>
<dbReference type="GO" id="GO:0005524">
    <property type="term" value="F:ATP binding"/>
    <property type="evidence" value="ECO:0007669"/>
    <property type="project" value="UniProtKB-KW"/>
</dbReference>